<dbReference type="Pfam" id="PF12833">
    <property type="entry name" value="HTH_18"/>
    <property type="match status" value="1"/>
</dbReference>
<name>A0A1T4T043_9BACT</name>
<dbReference type="GO" id="GO:0003700">
    <property type="term" value="F:DNA-binding transcription factor activity"/>
    <property type="evidence" value="ECO:0007669"/>
    <property type="project" value="InterPro"/>
</dbReference>
<dbReference type="PANTHER" id="PTHR43280">
    <property type="entry name" value="ARAC-FAMILY TRANSCRIPTIONAL REGULATOR"/>
    <property type="match status" value="1"/>
</dbReference>
<evidence type="ECO:0000256" key="4">
    <source>
        <dbReference type="SAM" id="MobiDB-lite"/>
    </source>
</evidence>
<dbReference type="InterPro" id="IPR020449">
    <property type="entry name" value="Tscrpt_reg_AraC-type_HTH"/>
</dbReference>
<dbReference type="RefSeq" id="WP_078671226.1">
    <property type="nucleotide sequence ID" value="NZ_FUWZ01000003.1"/>
</dbReference>
<dbReference type="SMART" id="SM00342">
    <property type="entry name" value="HTH_ARAC"/>
    <property type="match status" value="1"/>
</dbReference>
<dbReference type="GO" id="GO:0043565">
    <property type="term" value="F:sequence-specific DNA binding"/>
    <property type="evidence" value="ECO:0007669"/>
    <property type="project" value="InterPro"/>
</dbReference>
<gene>
    <name evidence="6" type="ORF">SAMN04488128_103905</name>
</gene>
<evidence type="ECO:0000313" key="7">
    <source>
        <dbReference type="Proteomes" id="UP000190367"/>
    </source>
</evidence>
<dbReference type="EMBL" id="FUWZ01000003">
    <property type="protein sequence ID" value="SKA33850.1"/>
    <property type="molecule type" value="Genomic_DNA"/>
</dbReference>
<keyword evidence="3" id="KW-0804">Transcription</keyword>
<dbReference type="AlphaFoldDB" id="A0A1T4T043"/>
<dbReference type="InterPro" id="IPR009057">
    <property type="entry name" value="Homeodomain-like_sf"/>
</dbReference>
<feature type="region of interest" description="Disordered" evidence="4">
    <location>
        <begin position="1"/>
        <end position="22"/>
    </location>
</feature>
<dbReference type="OrthoDB" id="1096411at2"/>
<dbReference type="PRINTS" id="PR00032">
    <property type="entry name" value="HTHARAC"/>
</dbReference>
<evidence type="ECO:0000313" key="6">
    <source>
        <dbReference type="EMBL" id="SKA33850.1"/>
    </source>
</evidence>
<feature type="domain" description="HTH araC/xylS-type" evidence="5">
    <location>
        <begin position="193"/>
        <end position="291"/>
    </location>
</feature>
<reference evidence="7" key="1">
    <citation type="submission" date="2017-02" db="EMBL/GenBank/DDBJ databases">
        <authorList>
            <person name="Varghese N."/>
            <person name="Submissions S."/>
        </authorList>
    </citation>
    <scope>NUCLEOTIDE SEQUENCE [LARGE SCALE GENOMIC DNA]</scope>
    <source>
        <strain evidence="7">DSM 22224</strain>
    </source>
</reference>
<evidence type="ECO:0000256" key="2">
    <source>
        <dbReference type="ARBA" id="ARBA00023125"/>
    </source>
</evidence>
<evidence type="ECO:0000259" key="5">
    <source>
        <dbReference type="PROSITE" id="PS01124"/>
    </source>
</evidence>
<dbReference type="SUPFAM" id="SSF51215">
    <property type="entry name" value="Regulatory protein AraC"/>
    <property type="match status" value="1"/>
</dbReference>
<keyword evidence="2 6" id="KW-0238">DNA-binding</keyword>
<dbReference type="SUPFAM" id="SSF46689">
    <property type="entry name" value="Homeodomain-like"/>
    <property type="match status" value="1"/>
</dbReference>
<dbReference type="STRING" id="634771.SAMN04488128_103905"/>
<protein>
    <submittedName>
        <fullName evidence="6">AraC-type DNA-binding protein</fullName>
    </submittedName>
</protein>
<dbReference type="Gene3D" id="1.10.10.60">
    <property type="entry name" value="Homeodomain-like"/>
    <property type="match status" value="1"/>
</dbReference>
<evidence type="ECO:0000256" key="1">
    <source>
        <dbReference type="ARBA" id="ARBA00023015"/>
    </source>
</evidence>
<feature type="compositionally biased region" description="Polar residues" evidence="4">
    <location>
        <begin position="1"/>
        <end position="12"/>
    </location>
</feature>
<sequence length="300" mass="34479">MPEGASNNTMRSKPQKKKQVPVHKADFGNGIEIKYTQIQPGTMAALEPHRDDYFVFFLQDTGEIELMIDFSLQRTKDKGIGYIAPGQVHHYTDKGTVSGWFLAVDIPLVQDAWRNIFEDAKGLQQCIPLDDTTPFTQCLQLIMQYDQYSKSDALQRKVLHSLIDAYVGMVANAFLQANDDSRQQTNRASIICRQFKELVKEHFLTLKSPAAYADKMNLSLSYLNEMVKGHTGFPVSHWIQQESLREAKRLLYYTDLTTKEIAFRTGFEDHTYFTRVFRKLAGETPLTFRARYRDLSNLSL</sequence>
<evidence type="ECO:0000256" key="3">
    <source>
        <dbReference type="ARBA" id="ARBA00023163"/>
    </source>
</evidence>
<dbReference type="PROSITE" id="PS01124">
    <property type="entry name" value="HTH_ARAC_FAMILY_2"/>
    <property type="match status" value="1"/>
</dbReference>
<keyword evidence="1" id="KW-0805">Transcription regulation</keyword>
<organism evidence="6 7">
    <name type="scientific">Chitinophaga eiseniae</name>
    <dbReference type="NCBI Taxonomy" id="634771"/>
    <lineage>
        <taxon>Bacteria</taxon>
        <taxon>Pseudomonadati</taxon>
        <taxon>Bacteroidota</taxon>
        <taxon>Chitinophagia</taxon>
        <taxon>Chitinophagales</taxon>
        <taxon>Chitinophagaceae</taxon>
        <taxon>Chitinophaga</taxon>
    </lineage>
</organism>
<proteinExistence type="predicted"/>
<dbReference type="InterPro" id="IPR018060">
    <property type="entry name" value="HTH_AraC"/>
</dbReference>
<keyword evidence="7" id="KW-1185">Reference proteome</keyword>
<dbReference type="Proteomes" id="UP000190367">
    <property type="component" value="Unassembled WGS sequence"/>
</dbReference>
<dbReference type="InterPro" id="IPR037923">
    <property type="entry name" value="HTH-like"/>
</dbReference>
<dbReference type="PANTHER" id="PTHR43280:SF28">
    <property type="entry name" value="HTH-TYPE TRANSCRIPTIONAL ACTIVATOR RHAS"/>
    <property type="match status" value="1"/>
</dbReference>
<accession>A0A1T4T043</accession>